<feature type="transmembrane region" description="Helical" evidence="1">
    <location>
        <begin position="290"/>
        <end position="309"/>
    </location>
</feature>
<dbReference type="AlphaFoldDB" id="A0A239DVL0"/>
<sequence length="338" mass="35770">MPLLLKKPGFLTRIPGLFFTRTMKSLTIHQRSILLMICAPAMWSIAGVFTRHLDAARDFEVTFWRSLFSALFVGAALVAQRGLAGTLAAIRGGGWRIVVSGLMWCTMFSCFMIALTRTTVANTLIMLSIAPLLTAFLSWLILKQAVARRTWLAIAAAFVGMVWMFINGISNLGPSHLIGMLIALAVPAASATNLMIIKKAGQDVDLMPAIFLGSVFSALLMLPFAMPLRASGHDVGILAMLGVFQLGLPCMLMLRATRTLSAPEVSLLSLIEVLLGPVWAWLGAGEAPGFNTVIGGGVVLSALVGNELAALRARGALASDAACRPAKPAPVLASADAG</sequence>
<gene>
    <name evidence="3" type="ORF">SAMN06265795_102360</name>
</gene>
<feature type="domain" description="EamA" evidence="2">
    <location>
        <begin position="178"/>
        <end position="304"/>
    </location>
</feature>
<feature type="transmembrane region" description="Helical" evidence="1">
    <location>
        <begin position="151"/>
        <end position="170"/>
    </location>
</feature>
<dbReference type="PANTHER" id="PTHR22911:SF135">
    <property type="entry name" value="BLR4310 PROTEIN"/>
    <property type="match status" value="1"/>
</dbReference>
<feature type="transmembrane region" description="Helical" evidence="1">
    <location>
        <begin position="121"/>
        <end position="142"/>
    </location>
</feature>
<dbReference type="Proteomes" id="UP000198284">
    <property type="component" value="Unassembled WGS sequence"/>
</dbReference>
<feature type="transmembrane region" description="Helical" evidence="1">
    <location>
        <begin position="209"/>
        <end position="229"/>
    </location>
</feature>
<evidence type="ECO:0000313" key="4">
    <source>
        <dbReference type="Proteomes" id="UP000198284"/>
    </source>
</evidence>
<feature type="transmembrane region" description="Helical" evidence="1">
    <location>
        <begin position="62"/>
        <end position="83"/>
    </location>
</feature>
<feature type="transmembrane region" description="Helical" evidence="1">
    <location>
        <begin position="95"/>
        <end position="115"/>
    </location>
</feature>
<feature type="transmembrane region" description="Helical" evidence="1">
    <location>
        <begin position="33"/>
        <end position="50"/>
    </location>
</feature>
<keyword evidence="4" id="KW-1185">Reference proteome</keyword>
<dbReference type="InterPro" id="IPR000620">
    <property type="entry name" value="EamA_dom"/>
</dbReference>
<reference evidence="3 4" key="1">
    <citation type="submission" date="2017-06" db="EMBL/GenBank/DDBJ databases">
        <authorList>
            <person name="Kim H.J."/>
            <person name="Triplett B.A."/>
        </authorList>
    </citation>
    <scope>NUCLEOTIDE SEQUENCE [LARGE SCALE GENOMIC DNA]</scope>
    <source>
        <strain evidence="3 4">U15</strain>
    </source>
</reference>
<name>A0A239DVL0_9BURK</name>
<feature type="domain" description="EamA" evidence="2">
    <location>
        <begin position="32"/>
        <end position="165"/>
    </location>
</feature>
<dbReference type="GO" id="GO:0016020">
    <property type="term" value="C:membrane"/>
    <property type="evidence" value="ECO:0007669"/>
    <property type="project" value="InterPro"/>
</dbReference>
<evidence type="ECO:0000259" key="2">
    <source>
        <dbReference type="Pfam" id="PF00892"/>
    </source>
</evidence>
<evidence type="ECO:0000256" key="1">
    <source>
        <dbReference type="SAM" id="Phobius"/>
    </source>
</evidence>
<feature type="transmembrane region" description="Helical" evidence="1">
    <location>
        <begin position="176"/>
        <end position="197"/>
    </location>
</feature>
<accession>A0A239DVL0</accession>
<feature type="transmembrane region" description="Helical" evidence="1">
    <location>
        <begin position="235"/>
        <end position="254"/>
    </location>
</feature>
<dbReference type="PANTHER" id="PTHR22911">
    <property type="entry name" value="ACYL-MALONYL CONDENSING ENZYME-RELATED"/>
    <property type="match status" value="1"/>
</dbReference>
<dbReference type="InterPro" id="IPR037185">
    <property type="entry name" value="EmrE-like"/>
</dbReference>
<protein>
    <submittedName>
        <fullName evidence="3">EamA domain-containing membrane protein RarD</fullName>
    </submittedName>
</protein>
<evidence type="ECO:0000313" key="3">
    <source>
        <dbReference type="EMBL" id="SNS35792.1"/>
    </source>
</evidence>
<organism evidence="3 4">
    <name type="scientific">Noviherbaspirillum humi</name>
    <dbReference type="NCBI Taxonomy" id="1688639"/>
    <lineage>
        <taxon>Bacteria</taxon>
        <taxon>Pseudomonadati</taxon>
        <taxon>Pseudomonadota</taxon>
        <taxon>Betaproteobacteria</taxon>
        <taxon>Burkholderiales</taxon>
        <taxon>Oxalobacteraceae</taxon>
        <taxon>Noviherbaspirillum</taxon>
    </lineage>
</organism>
<dbReference type="SUPFAM" id="SSF103481">
    <property type="entry name" value="Multidrug resistance efflux transporter EmrE"/>
    <property type="match status" value="2"/>
</dbReference>
<keyword evidence="1" id="KW-1133">Transmembrane helix</keyword>
<dbReference type="EMBL" id="FZOT01000002">
    <property type="protein sequence ID" value="SNS35792.1"/>
    <property type="molecule type" value="Genomic_DNA"/>
</dbReference>
<keyword evidence="1" id="KW-0472">Membrane</keyword>
<keyword evidence="1" id="KW-0812">Transmembrane</keyword>
<dbReference type="Pfam" id="PF00892">
    <property type="entry name" value="EamA"/>
    <property type="match status" value="2"/>
</dbReference>
<proteinExistence type="predicted"/>